<organism evidence="3 4">
    <name type="scientific">Paracoccidioides brasiliensis (strain Pb18)</name>
    <dbReference type="NCBI Taxonomy" id="502780"/>
    <lineage>
        <taxon>Eukaryota</taxon>
        <taxon>Fungi</taxon>
        <taxon>Dikarya</taxon>
        <taxon>Ascomycota</taxon>
        <taxon>Pezizomycotina</taxon>
        <taxon>Eurotiomycetes</taxon>
        <taxon>Eurotiomycetidae</taxon>
        <taxon>Onygenales</taxon>
        <taxon>Ajellomycetaceae</taxon>
        <taxon>Paracoccidioides</taxon>
    </lineage>
</organism>
<feature type="compositionally biased region" description="Polar residues" evidence="1">
    <location>
        <begin position="140"/>
        <end position="157"/>
    </location>
</feature>
<gene>
    <name evidence="3" type="ORF">PADG_03122</name>
</gene>
<evidence type="ECO:0000313" key="3">
    <source>
        <dbReference type="EMBL" id="EEH47024.2"/>
    </source>
</evidence>
<feature type="transmembrane region" description="Helical" evidence="2">
    <location>
        <begin position="180"/>
        <end position="200"/>
    </location>
</feature>
<proteinExistence type="predicted"/>
<accession>C1G7G7</accession>
<dbReference type="KEGG" id="pbn:PADG_03122"/>
<evidence type="ECO:0008006" key="5">
    <source>
        <dbReference type="Google" id="ProtNLM"/>
    </source>
</evidence>
<keyword evidence="2" id="KW-1133">Transmembrane helix</keyword>
<dbReference type="STRING" id="502780.C1G7G7"/>
<feature type="region of interest" description="Disordered" evidence="1">
    <location>
        <begin position="140"/>
        <end position="172"/>
    </location>
</feature>
<evidence type="ECO:0000313" key="4">
    <source>
        <dbReference type="Proteomes" id="UP000001628"/>
    </source>
</evidence>
<evidence type="ECO:0000256" key="2">
    <source>
        <dbReference type="SAM" id="Phobius"/>
    </source>
</evidence>
<dbReference type="EMBL" id="KN275959">
    <property type="protein sequence ID" value="EEH47024.2"/>
    <property type="molecule type" value="Genomic_DNA"/>
</dbReference>
<dbReference type="AlphaFoldDB" id="C1G7G7"/>
<keyword evidence="2" id="KW-0812">Transmembrane</keyword>
<dbReference type="InParanoid" id="C1G7G7"/>
<dbReference type="VEuPathDB" id="FungiDB:PADG_03122"/>
<dbReference type="GeneID" id="22582488"/>
<sequence>MSNDWIPQTSLVPLSIFISTSTEKWYEQEATGGFPPGRTSCCAVSASEENRGPCEIFILGGARKVDLVLAEKEYVDLGKGPRSHPHSNGSQYLSPLRESHSCHIIGERQTLVVGGSMLTRRHYRYDSDAAPYQRSQIVKSTTPPVESNQNPGNSAAQKESAPGPDPKPVSNGLGIDVSPGMWVAEILGAIIGVVVLFFIVSQLKAYRRANTDQTLETLDFQFQNISRSSPVTNTVPTMESGGNIRLTQLNPTPVFEMSAYPSRKNSQPAELGGKTKQRAELA</sequence>
<dbReference type="eggNOG" id="ENOG502RQVQ">
    <property type="taxonomic scope" value="Eukaryota"/>
</dbReference>
<keyword evidence="2" id="KW-0472">Membrane</keyword>
<keyword evidence="4" id="KW-1185">Reference proteome</keyword>
<dbReference type="HOGENOM" id="CLU_987307_0_0_1"/>
<dbReference type="OrthoDB" id="540004at2759"/>
<dbReference type="Proteomes" id="UP000001628">
    <property type="component" value="Unassembled WGS sequence"/>
</dbReference>
<dbReference type="RefSeq" id="XP_010758269.1">
    <property type="nucleotide sequence ID" value="XM_010759967.1"/>
</dbReference>
<protein>
    <recommendedName>
        <fullName evidence="5">Kelch repeat protein</fullName>
    </recommendedName>
</protein>
<name>C1G7G7_PARBD</name>
<reference evidence="3 4" key="1">
    <citation type="journal article" date="2011" name="PLoS Genet.">
        <title>Comparative genomic analysis of human fungal pathogens causing paracoccidioidomycosis.</title>
        <authorList>
            <person name="Desjardins C.A."/>
            <person name="Champion M.D."/>
            <person name="Holder J.W."/>
            <person name="Muszewska A."/>
            <person name="Goldberg J."/>
            <person name="Bailao A.M."/>
            <person name="Brigido M.M."/>
            <person name="Ferreira M.E."/>
            <person name="Garcia A.M."/>
            <person name="Grynberg M."/>
            <person name="Gujja S."/>
            <person name="Heiman D.I."/>
            <person name="Henn M.R."/>
            <person name="Kodira C.D."/>
            <person name="Leon-Narvaez H."/>
            <person name="Longo L.V."/>
            <person name="Ma L.J."/>
            <person name="Malavazi I."/>
            <person name="Matsuo A.L."/>
            <person name="Morais F.V."/>
            <person name="Pereira M."/>
            <person name="Rodriguez-Brito S."/>
            <person name="Sakthikumar S."/>
            <person name="Salem-Izacc S.M."/>
            <person name="Sykes S.M."/>
            <person name="Teixeira M.M."/>
            <person name="Vallejo M.C."/>
            <person name="Walter M.E."/>
            <person name="Yandava C."/>
            <person name="Young S."/>
            <person name="Zeng Q."/>
            <person name="Zucker J."/>
            <person name="Felipe M.S."/>
            <person name="Goldman G.H."/>
            <person name="Haas B.J."/>
            <person name="McEwen J.G."/>
            <person name="Nino-Vega G."/>
            <person name="Puccia R."/>
            <person name="San-Blas G."/>
            <person name="Soares C.M."/>
            <person name="Birren B.W."/>
            <person name="Cuomo C.A."/>
        </authorList>
    </citation>
    <scope>NUCLEOTIDE SEQUENCE [LARGE SCALE GENOMIC DNA]</scope>
    <source>
        <strain evidence="3 4">Pb18</strain>
    </source>
</reference>
<feature type="region of interest" description="Disordered" evidence="1">
    <location>
        <begin position="259"/>
        <end position="282"/>
    </location>
</feature>
<evidence type="ECO:0000256" key="1">
    <source>
        <dbReference type="SAM" id="MobiDB-lite"/>
    </source>
</evidence>